<dbReference type="EMBL" id="CP067089">
    <property type="protein sequence ID" value="QQO09075.1"/>
    <property type="molecule type" value="Genomic_DNA"/>
</dbReference>
<name>A0A7T7XMG9_9SPIR</name>
<dbReference type="Gene3D" id="1.10.3730.20">
    <property type="match status" value="1"/>
</dbReference>
<proteinExistence type="predicted"/>
<feature type="transmembrane region" description="Helical" evidence="1">
    <location>
        <begin position="125"/>
        <end position="142"/>
    </location>
</feature>
<dbReference type="InterPro" id="IPR000620">
    <property type="entry name" value="EamA_dom"/>
</dbReference>
<sequence>MSNYVGEIAALATSVCWTFTALCFEFAAKRIGSIALNILRLLAALIFFTIAGIILRGEPIPFSAGREVWIWLSISGLVGFVFGDIFLFQSYIDIGARMAQVVFVSSPLITAVLGFFVFGERISPLGITGMLIVTAAIVFVILDRSPDKPDRSAAAPGASSRRIRGIVFAFFAALGQSGGLILSKIGAPASDPIAATHIRVIAGLLGFIVLALCMGQIKAPLRGLRDLPAVRSLTLGAFIGPFMGVTLGLVAMQRTSSGVAATLMGLTPILILIPDAIIKKEKIRIKEVIGAIAAVGGAALIFIQ</sequence>
<gene>
    <name evidence="3" type="ORF">JFL75_19425</name>
</gene>
<evidence type="ECO:0000256" key="1">
    <source>
        <dbReference type="SAM" id="Phobius"/>
    </source>
</evidence>
<evidence type="ECO:0000313" key="3">
    <source>
        <dbReference type="EMBL" id="QQO09075.1"/>
    </source>
</evidence>
<dbReference type="Pfam" id="PF00892">
    <property type="entry name" value="EamA"/>
    <property type="match status" value="2"/>
</dbReference>
<dbReference type="InterPro" id="IPR037185">
    <property type="entry name" value="EmrE-like"/>
</dbReference>
<dbReference type="SUPFAM" id="SSF103481">
    <property type="entry name" value="Multidrug resistance efflux transporter EmrE"/>
    <property type="match status" value="2"/>
</dbReference>
<feature type="transmembrane region" description="Helical" evidence="1">
    <location>
        <begin position="258"/>
        <end position="278"/>
    </location>
</feature>
<evidence type="ECO:0000313" key="4">
    <source>
        <dbReference type="Proteomes" id="UP000595917"/>
    </source>
</evidence>
<evidence type="ECO:0000259" key="2">
    <source>
        <dbReference type="Pfam" id="PF00892"/>
    </source>
</evidence>
<feature type="transmembrane region" description="Helical" evidence="1">
    <location>
        <begin position="68"/>
        <end position="88"/>
    </location>
</feature>
<feature type="transmembrane region" description="Helical" evidence="1">
    <location>
        <begin position="194"/>
        <end position="213"/>
    </location>
</feature>
<dbReference type="RefSeq" id="WP_215626380.1">
    <property type="nucleotide sequence ID" value="NZ_CP067089.2"/>
</dbReference>
<protein>
    <submittedName>
        <fullName evidence="3">DMT family transporter</fullName>
    </submittedName>
</protein>
<feature type="transmembrane region" description="Helical" evidence="1">
    <location>
        <begin position="6"/>
        <end position="26"/>
    </location>
</feature>
<dbReference type="PANTHER" id="PTHR22911:SF137">
    <property type="entry name" value="SOLUTE CARRIER FAMILY 35 MEMBER G2-RELATED"/>
    <property type="match status" value="1"/>
</dbReference>
<accession>A0A7T7XMG9</accession>
<feature type="domain" description="EamA" evidence="2">
    <location>
        <begin position="6"/>
        <end position="141"/>
    </location>
</feature>
<dbReference type="KEGG" id="bhc:JFL75_19425"/>
<feature type="transmembrane region" description="Helical" evidence="1">
    <location>
        <begin position="285"/>
        <end position="303"/>
    </location>
</feature>
<dbReference type="AlphaFoldDB" id="A0A7T7XMG9"/>
<feature type="domain" description="EamA" evidence="2">
    <location>
        <begin position="164"/>
        <end position="302"/>
    </location>
</feature>
<feature type="transmembrane region" description="Helical" evidence="1">
    <location>
        <begin position="100"/>
        <end position="119"/>
    </location>
</feature>
<feature type="transmembrane region" description="Helical" evidence="1">
    <location>
        <begin position="163"/>
        <end position="182"/>
    </location>
</feature>
<feature type="transmembrane region" description="Helical" evidence="1">
    <location>
        <begin position="233"/>
        <end position="252"/>
    </location>
</feature>
<organism evidence="3 4">
    <name type="scientific">Breznakiella homolactica</name>
    <dbReference type="NCBI Taxonomy" id="2798577"/>
    <lineage>
        <taxon>Bacteria</taxon>
        <taxon>Pseudomonadati</taxon>
        <taxon>Spirochaetota</taxon>
        <taxon>Spirochaetia</taxon>
        <taxon>Spirochaetales</taxon>
        <taxon>Breznakiellaceae</taxon>
        <taxon>Breznakiella</taxon>
    </lineage>
</organism>
<keyword evidence="4" id="KW-1185">Reference proteome</keyword>
<keyword evidence="1" id="KW-0472">Membrane</keyword>
<dbReference type="Proteomes" id="UP000595917">
    <property type="component" value="Chromosome"/>
</dbReference>
<feature type="transmembrane region" description="Helical" evidence="1">
    <location>
        <begin position="38"/>
        <end position="56"/>
    </location>
</feature>
<dbReference type="GO" id="GO:0016020">
    <property type="term" value="C:membrane"/>
    <property type="evidence" value="ECO:0007669"/>
    <property type="project" value="InterPro"/>
</dbReference>
<keyword evidence="1" id="KW-1133">Transmembrane helix</keyword>
<dbReference type="PANTHER" id="PTHR22911">
    <property type="entry name" value="ACYL-MALONYL CONDENSING ENZYME-RELATED"/>
    <property type="match status" value="1"/>
</dbReference>
<reference evidence="3" key="1">
    <citation type="submission" date="2021-01" db="EMBL/GenBank/DDBJ databases">
        <title>Description of Breznakiella homolactica.</title>
        <authorList>
            <person name="Song Y."/>
            <person name="Brune A."/>
        </authorList>
    </citation>
    <scope>NUCLEOTIDE SEQUENCE</scope>
    <source>
        <strain evidence="3">RmG30</strain>
    </source>
</reference>
<keyword evidence="1" id="KW-0812">Transmembrane</keyword>